<dbReference type="EMBL" id="LUGH01000231">
    <property type="protein sequence ID" value="OBZ87305.1"/>
    <property type="molecule type" value="Genomic_DNA"/>
</dbReference>
<accession>A0A1C7NDY6</accession>
<comment type="caution">
    <text evidence="2">The sequence shown here is derived from an EMBL/GenBank/DDBJ whole genome shotgun (WGS) entry which is preliminary data.</text>
</comment>
<sequence length="117" mass="13522">MTQRLCNAYTFEGQDIASPANTENKKSDRDEYSEMMTLILSMSNCHSQTGKVASKDVKKDANKEQEEDKLDKEEAAVPYWSEEELAIIKAFYEAEREYEQEDKAMLEDYFSKKVVGK</sequence>
<evidence type="ECO:0000313" key="2">
    <source>
        <dbReference type="EMBL" id="OBZ87305.1"/>
    </source>
</evidence>
<dbReference type="AlphaFoldDB" id="A0A1C7NDY6"/>
<evidence type="ECO:0000256" key="1">
    <source>
        <dbReference type="SAM" id="MobiDB-lite"/>
    </source>
</evidence>
<evidence type="ECO:0000313" key="3">
    <source>
        <dbReference type="Proteomes" id="UP000093000"/>
    </source>
</evidence>
<feature type="compositionally biased region" description="Basic and acidic residues" evidence="1">
    <location>
        <begin position="53"/>
        <end position="75"/>
    </location>
</feature>
<dbReference type="Proteomes" id="UP000093000">
    <property type="component" value="Unassembled WGS sequence"/>
</dbReference>
<proteinExistence type="predicted"/>
<keyword evidence="3" id="KW-1185">Reference proteome</keyword>
<gene>
    <name evidence="2" type="ORF">A0J61_04635</name>
</gene>
<protein>
    <submittedName>
        <fullName evidence="2">Uncharacterized protein</fullName>
    </submittedName>
</protein>
<reference evidence="2 3" key="1">
    <citation type="submission" date="2016-03" db="EMBL/GenBank/DDBJ databases">
        <title>Choanephora cucurbitarum.</title>
        <authorList>
            <person name="Min B."/>
            <person name="Park H."/>
            <person name="Park J.-H."/>
            <person name="Shin H.-D."/>
            <person name="Choi I.-G."/>
        </authorList>
    </citation>
    <scope>NUCLEOTIDE SEQUENCE [LARGE SCALE GENOMIC DNA]</scope>
    <source>
        <strain evidence="2 3">KUS-F28377</strain>
    </source>
</reference>
<organism evidence="2 3">
    <name type="scientific">Choanephora cucurbitarum</name>
    <dbReference type="NCBI Taxonomy" id="101091"/>
    <lineage>
        <taxon>Eukaryota</taxon>
        <taxon>Fungi</taxon>
        <taxon>Fungi incertae sedis</taxon>
        <taxon>Mucoromycota</taxon>
        <taxon>Mucoromycotina</taxon>
        <taxon>Mucoromycetes</taxon>
        <taxon>Mucorales</taxon>
        <taxon>Mucorineae</taxon>
        <taxon>Choanephoraceae</taxon>
        <taxon>Choanephoroideae</taxon>
        <taxon>Choanephora</taxon>
    </lineage>
</organism>
<dbReference type="InParanoid" id="A0A1C7NDY6"/>
<feature type="region of interest" description="Disordered" evidence="1">
    <location>
        <begin position="48"/>
        <end position="75"/>
    </location>
</feature>
<name>A0A1C7NDY6_9FUNG</name>